<name>A0A517V9V1_9PLAN</name>
<gene>
    <name evidence="1" type="ORF">Pan161_13800</name>
</gene>
<sequence length="152" mass="17924">MIYSPFCFHLVDTRSLTHMALKSISLYSGTFVLEGTHGIRFEGTRFWVLHRRREFGPFDYEWSKDFSGVEFMYHDQKFGEYCSAEEIFADLKQFSLPMRVVEVASLTIGMVLYGILNGLPQKLWRELLRQRLDESGFQRFDIREEGPERFAS</sequence>
<dbReference type="KEGG" id="gax:Pan161_13800"/>
<accession>A0A517V9V1</accession>
<keyword evidence="2" id="KW-1185">Reference proteome</keyword>
<dbReference type="EMBL" id="CP036343">
    <property type="protein sequence ID" value="QDT89748.1"/>
    <property type="molecule type" value="Genomic_DNA"/>
</dbReference>
<dbReference type="Proteomes" id="UP000316855">
    <property type="component" value="Chromosome"/>
</dbReference>
<organism evidence="1 2">
    <name type="scientific">Gimesia algae</name>
    <dbReference type="NCBI Taxonomy" id="2527971"/>
    <lineage>
        <taxon>Bacteria</taxon>
        <taxon>Pseudomonadati</taxon>
        <taxon>Planctomycetota</taxon>
        <taxon>Planctomycetia</taxon>
        <taxon>Planctomycetales</taxon>
        <taxon>Planctomycetaceae</taxon>
        <taxon>Gimesia</taxon>
    </lineage>
</organism>
<protein>
    <submittedName>
        <fullName evidence="1">Uncharacterized protein</fullName>
    </submittedName>
</protein>
<reference evidence="1 2" key="1">
    <citation type="submission" date="2019-02" db="EMBL/GenBank/DDBJ databases">
        <title>Deep-cultivation of Planctomycetes and their phenomic and genomic characterization uncovers novel biology.</title>
        <authorList>
            <person name="Wiegand S."/>
            <person name="Jogler M."/>
            <person name="Boedeker C."/>
            <person name="Pinto D."/>
            <person name="Vollmers J."/>
            <person name="Rivas-Marin E."/>
            <person name="Kohn T."/>
            <person name="Peeters S.H."/>
            <person name="Heuer A."/>
            <person name="Rast P."/>
            <person name="Oberbeckmann S."/>
            <person name="Bunk B."/>
            <person name="Jeske O."/>
            <person name="Meyerdierks A."/>
            <person name="Storesund J.E."/>
            <person name="Kallscheuer N."/>
            <person name="Luecker S."/>
            <person name="Lage O.M."/>
            <person name="Pohl T."/>
            <person name="Merkel B.J."/>
            <person name="Hornburger P."/>
            <person name="Mueller R.-W."/>
            <person name="Bruemmer F."/>
            <person name="Labrenz M."/>
            <person name="Spormann A.M."/>
            <person name="Op den Camp H."/>
            <person name="Overmann J."/>
            <person name="Amann R."/>
            <person name="Jetten M.S.M."/>
            <person name="Mascher T."/>
            <person name="Medema M.H."/>
            <person name="Devos D.P."/>
            <person name="Kaster A.-K."/>
            <person name="Ovreas L."/>
            <person name="Rohde M."/>
            <person name="Galperin M.Y."/>
            <person name="Jogler C."/>
        </authorList>
    </citation>
    <scope>NUCLEOTIDE SEQUENCE [LARGE SCALE GENOMIC DNA]</scope>
    <source>
        <strain evidence="1 2">Pan161</strain>
    </source>
</reference>
<dbReference type="AlphaFoldDB" id="A0A517V9V1"/>
<evidence type="ECO:0000313" key="1">
    <source>
        <dbReference type="EMBL" id="QDT89748.1"/>
    </source>
</evidence>
<evidence type="ECO:0000313" key="2">
    <source>
        <dbReference type="Proteomes" id="UP000316855"/>
    </source>
</evidence>
<proteinExistence type="predicted"/>